<dbReference type="InterPro" id="IPR007197">
    <property type="entry name" value="rSAM"/>
</dbReference>
<dbReference type="PANTHER" id="PTHR13932">
    <property type="entry name" value="COPROPORPHYRINIGEN III OXIDASE"/>
    <property type="match status" value="1"/>
</dbReference>
<evidence type="ECO:0000313" key="2">
    <source>
        <dbReference type="EMBL" id="MFK2825871.1"/>
    </source>
</evidence>
<comment type="caution">
    <text evidence="2">The sequence shown here is derived from an EMBL/GenBank/DDBJ whole genome shotgun (WGS) entry which is preliminary data.</text>
</comment>
<evidence type="ECO:0000313" key="3">
    <source>
        <dbReference type="Proteomes" id="UP001619911"/>
    </source>
</evidence>
<dbReference type="InterPro" id="IPR034505">
    <property type="entry name" value="Coproporphyrinogen-III_oxidase"/>
</dbReference>
<dbReference type="EMBL" id="JAUIYO010000005">
    <property type="protein sequence ID" value="MFK2825871.1"/>
    <property type="molecule type" value="Genomic_DNA"/>
</dbReference>
<gene>
    <name evidence="2" type="ORF">QYG89_09325</name>
</gene>
<dbReference type="InterPro" id="IPR058240">
    <property type="entry name" value="rSAM_sf"/>
</dbReference>
<dbReference type="SMART" id="SM00729">
    <property type="entry name" value="Elp3"/>
    <property type="match status" value="1"/>
</dbReference>
<dbReference type="SFLD" id="SFLDS00029">
    <property type="entry name" value="Radical_SAM"/>
    <property type="match status" value="1"/>
</dbReference>
<sequence length="496" mass="56872">MLIYIKGLEDERFARPLQLIANLFFEETEIRMDEGQKSELAVAVQLRQEGKQISAQAVLTADDKQYQAEYGKMVTAVDEKEHFKQVKNVVSHVFLHVLQAYTGITQKWGILTGMRPTKLLHKQNQAGVPAEAAHRKLQEEYLITEEKIDLMQRILDRQLTMVPDLYKVKDEVSIYIGIPFCPTKCAYCTFPAYAIQGKQGRVASFLSGLHYEMEQIGRWLKEKGIKITTVYYGGGTPTAITAEEMDELYALMYEVFPGVEDIREITVEAGRPDTITPEKLTVLKKWNIDRISINPQSYTQETLKAIGRHHTVEETIEKYHMARESGMNNINMDLIIGLPGEGTAEFAHSLAETEKLMPESLTVHTLSFKRASEMTLNKEKYKVADRTEVEAMMNMAEQWTKEHEYVPYYLYRQKNILGNLENVGYSKPGQESIYNIMIMEEVQTIIGIGCGAASKFIDRETGKIEHFSNPKDPKTYNERFSEYTEKKIDKLNKLFP</sequence>
<accession>A0ABW8I8Q4</accession>
<reference evidence="2 3" key="1">
    <citation type="submission" date="2023-07" db="EMBL/GenBank/DDBJ databases">
        <title>Bacillus lucianemedeirus sp. nov, a new species isolated from an immunobiological production facility.</title>
        <authorList>
            <person name="Costa L.V."/>
            <person name="Miranda R.V.S.L."/>
            <person name="Brandao M.L.L."/>
            <person name="Reis C.M.F."/>
            <person name="Frazao A.M."/>
            <person name="Cruz F.V."/>
            <person name="Baio P.V.P."/>
            <person name="Veras J.F.C."/>
            <person name="Ramos J.N."/>
            <person name="Vieira V."/>
        </authorList>
    </citation>
    <scope>NUCLEOTIDE SEQUENCE [LARGE SCALE GENOMIC DNA]</scope>
    <source>
        <strain evidence="2 3">B190/17</strain>
    </source>
</reference>
<dbReference type="SFLD" id="SFLDG01065">
    <property type="entry name" value="anaerobic_coproporphyrinogen-I"/>
    <property type="match status" value="1"/>
</dbReference>
<dbReference type="InterPro" id="IPR023404">
    <property type="entry name" value="rSAM_horseshoe"/>
</dbReference>
<name>A0ABW8I8Q4_9BACI</name>
<feature type="domain" description="Radical SAM core" evidence="1">
    <location>
        <begin position="166"/>
        <end position="402"/>
    </location>
</feature>
<dbReference type="Proteomes" id="UP001619911">
    <property type="component" value="Unassembled WGS sequence"/>
</dbReference>
<dbReference type="Pfam" id="PF04055">
    <property type="entry name" value="Radical_SAM"/>
    <property type="match status" value="1"/>
</dbReference>
<dbReference type="InterPro" id="IPR006638">
    <property type="entry name" value="Elp3/MiaA/NifB-like_rSAM"/>
</dbReference>
<evidence type="ECO:0000259" key="1">
    <source>
        <dbReference type="PROSITE" id="PS51918"/>
    </source>
</evidence>
<dbReference type="SFLD" id="SFLDF00310">
    <property type="entry name" value="oxygen-independent_coproporphy"/>
    <property type="match status" value="1"/>
</dbReference>
<organism evidence="2 3">
    <name type="scientific">Bacillus lumedeiriae</name>
    <dbReference type="NCBI Taxonomy" id="3058829"/>
    <lineage>
        <taxon>Bacteria</taxon>
        <taxon>Bacillati</taxon>
        <taxon>Bacillota</taxon>
        <taxon>Bacilli</taxon>
        <taxon>Bacillales</taxon>
        <taxon>Bacillaceae</taxon>
        <taxon>Bacillus</taxon>
    </lineage>
</organism>
<dbReference type="CDD" id="cd01335">
    <property type="entry name" value="Radical_SAM"/>
    <property type="match status" value="1"/>
</dbReference>
<dbReference type="InterPro" id="IPR023995">
    <property type="entry name" value="HemZ"/>
</dbReference>
<dbReference type="Gene3D" id="3.80.30.20">
    <property type="entry name" value="tm_1862 like domain"/>
    <property type="match status" value="1"/>
</dbReference>
<keyword evidence="3" id="KW-1185">Reference proteome</keyword>
<proteinExistence type="predicted"/>
<dbReference type="NCBIfam" id="NF006061">
    <property type="entry name" value="PRK08207.1-4"/>
    <property type="match status" value="1"/>
</dbReference>
<dbReference type="PANTHER" id="PTHR13932:SF1">
    <property type="entry name" value="OXYGEN-INDEPENDENT COPROPORPHYRINOGEN-III OXIDASE-LIKE PROTEIN HEMZ"/>
    <property type="match status" value="1"/>
</dbReference>
<dbReference type="PROSITE" id="PS51918">
    <property type="entry name" value="RADICAL_SAM"/>
    <property type="match status" value="1"/>
</dbReference>
<protein>
    <submittedName>
        <fullName evidence="2">Coproporphyrinogen III oxidase</fullName>
    </submittedName>
</protein>
<dbReference type="RefSeq" id="WP_404316735.1">
    <property type="nucleotide sequence ID" value="NZ_JAUIYO010000005.1"/>
</dbReference>
<dbReference type="SFLD" id="SFLDG01082">
    <property type="entry name" value="B12-binding_domain_containing"/>
    <property type="match status" value="1"/>
</dbReference>
<dbReference type="NCBIfam" id="TIGR03994">
    <property type="entry name" value="rSAM_HemZ"/>
    <property type="match status" value="1"/>
</dbReference>
<dbReference type="SUPFAM" id="SSF102114">
    <property type="entry name" value="Radical SAM enzymes"/>
    <property type="match status" value="1"/>
</dbReference>